<dbReference type="InterPro" id="IPR036063">
    <property type="entry name" value="Smr_dom_sf"/>
</dbReference>
<comment type="caution">
    <text evidence="3">The sequence shown here is derived from an EMBL/GenBank/DDBJ whole genome shotgun (WGS) entry which is preliminary data.</text>
</comment>
<dbReference type="Proteomes" id="UP000463224">
    <property type="component" value="Unassembled WGS sequence"/>
</dbReference>
<dbReference type="RefSeq" id="WP_156711566.1">
    <property type="nucleotide sequence ID" value="NZ_WPHG01000001.1"/>
</dbReference>
<dbReference type="InterPro" id="IPR002625">
    <property type="entry name" value="Smr_dom"/>
</dbReference>
<dbReference type="PANTHER" id="PTHR35562:SF2">
    <property type="entry name" value="DNA ENDONUCLEASE SMRA-RELATED"/>
    <property type="match status" value="1"/>
</dbReference>
<dbReference type="AlphaFoldDB" id="A0A844QEY7"/>
<feature type="compositionally biased region" description="Low complexity" evidence="1">
    <location>
        <begin position="53"/>
        <end position="62"/>
    </location>
</feature>
<dbReference type="PROSITE" id="PS50828">
    <property type="entry name" value="SMR"/>
    <property type="match status" value="1"/>
</dbReference>
<feature type="domain" description="Smr" evidence="2">
    <location>
        <begin position="94"/>
        <end position="177"/>
    </location>
</feature>
<dbReference type="SMART" id="SM00463">
    <property type="entry name" value="SMR"/>
    <property type="match status" value="1"/>
</dbReference>
<gene>
    <name evidence="3" type="ORF">GN330_05230</name>
</gene>
<protein>
    <submittedName>
        <fullName evidence="3">DNA mismatch repair protein MutS</fullName>
    </submittedName>
</protein>
<evidence type="ECO:0000259" key="2">
    <source>
        <dbReference type="PROSITE" id="PS50828"/>
    </source>
</evidence>
<organism evidence="3 4">
    <name type="scientific">Nitratireductor arenosus</name>
    <dbReference type="NCBI Taxonomy" id="2682096"/>
    <lineage>
        <taxon>Bacteria</taxon>
        <taxon>Pseudomonadati</taxon>
        <taxon>Pseudomonadota</taxon>
        <taxon>Alphaproteobacteria</taxon>
        <taxon>Hyphomicrobiales</taxon>
        <taxon>Phyllobacteriaceae</taxon>
        <taxon>Nitratireductor</taxon>
    </lineage>
</organism>
<evidence type="ECO:0000313" key="3">
    <source>
        <dbReference type="EMBL" id="MVA96648.1"/>
    </source>
</evidence>
<name>A0A844QEY7_9HYPH</name>
<dbReference type="SUPFAM" id="SSF160443">
    <property type="entry name" value="SMR domain-like"/>
    <property type="match status" value="1"/>
</dbReference>
<evidence type="ECO:0000313" key="4">
    <source>
        <dbReference type="Proteomes" id="UP000463224"/>
    </source>
</evidence>
<dbReference type="Pfam" id="PF01713">
    <property type="entry name" value="Smr"/>
    <property type="match status" value="1"/>
</dbReference>
<dbReference type="PANTHER" id="PTHR35562">
    <property type="entry name" value="DNA ENDONUCLEASE SMRA-RELATED"/>
    <property type="match status" value="1"/>
</dbReference>
<dbReference type="Gene3D" id="3.30.1370.110">
    <property type="match status" value="1"/>
</dbReference>
<sequence>MRKRATSGLTEQDRILWEQVARTTTPLKGRREQSLGEVAPPSAAAQKDRADARSAPVAAAPRPHAERKRETGGGIDRPTRQKLAKGRVALEASVDLHGMTQSQAHGLLLSFLMRAHAAGLRHVLVITGKGVSFGSEGVLRQAVPGWLATPSFRAIVGGFEAAARHHGGNGALYIRLRRAGDARRL</sequence>
<accession>A0A844QEY7</accession>
<feature type="region of interest" description="Disordered" evidence="1">
    <location>
        <begin position="1"/>
        <end position="80"/>
    </location>
</feature>
<reference evidence="3 4" key="1">
    <citation type="submission" date="2019-12" db="EMBL/GenBank/DDBJ databases">
        <title>Nitratireductor arenosus sp. nov., Isolated from sea sand, Jeju island, South Korea.</title>
        <authorList>
            <person name="Kim W."/>
        </authorList>
    </citation>
    <scope>NUCLEOTIDE SEQUENCE [LARGE SCALE GENOMIC DNA]</scope>
    <source>
        <strain evidence="3 4">CAU 1489</strain>
    </source>
</reference>
<evidence type="ECO:0000256" key="1">
    <source>
        <dbReference type="SAM" id="MobiDB-lite"/>
    </source>
</evidence>
<keyword evidence="4" id="KW-1185">Reference proteome</keyword>
<dbReference type="EMBL" id="WPHG01000001">
    <property type="protein sequence ID" value="MVA96648.1"/>
    <property type="molecule type" value="Genomic_DNA"/>
</dbReference>
<proteinExistence type="predicted"/>